<reference evidence="11 12" key="1">
    <citation type="submission" date="2019-09" db="EMBL/GenBank/DDBJ databases">
        <title>Complete genome sequence of Arachidicoccus sp. B3-10 isolated from apple orchard soil.</title>
        <authorList>
            <person name="Kim H.S."/>
            <person name="Han K.-I."/>
            <person name="Suh M.K."/>
            <person name="Lee K.C."/>
            <person name="Eom M.K."/>
            <person name="Kim J.-S."/>
            <person name="Kang S.W."/>
            <person name="Sin Y."/>
            <person name="Lee J.-S."/>
        </authorList>
    </citation>
    <scope>NUCLEOTIDE SEQUENCE [LARGE SCALE GENOMIC DNA]</scope>
    <source>
        <strain evidence="11 12">B3-10</strain>
    </source>
</reference>
<dbReference type="NCBIfam" id="NF011369">
    <property type="entry name" value="PRK14788.1"/>
    <property type="match status" value="1"/>
</dbReference>
<comment type="pathway">
    <text evidence="9">Protein modification; lipoprotein biosynthesis (signal peptide cleavage).</text>
</comment>
<dbReference type="InterPro" id="IPR001872">
    <property type="entry name" value="Peptidase_A8"/>
</dbReference>
<keyword evidence="6 9" id="KW-0378">Hydrolase</keyword>
<comment type="similarity">
    <text evidence="1 9 10">Belongs to the peptidase A8 family.</text>
</comment>
<feature type="transmembrane region" description="Helical" evidence="9">
    <location>
        <begin position="61"/>
        <end position="81"/>
    </location>
</feature>
<name>A0A5P2G405_9BACT</name>
<evidence type="ECO:0000256" key="5">
    <source>
        <dbReference type="ARBA" id="ARBA00022750"/>
    </source>
</evidence>
<dbReference type="GO" id="GO:0005886">
    <property type="term" value="C:plasma membrane"/>
    <property type="evidence" value="ECO:0007669"/>
    <property type="project" value="UniProtKB-SubCell"/>
</dbReference>
<evidence type="ECO:0000256" key="9">
    <source>
        <dbReference type="HAMAP-Rule" id="MF_00161"/>
    </source>
</evidence>
<feature type="active site" evidence="9">
    <location>
        <position position="148"/>
    </location>
</feature>
<dbReference type="PANTHER" id="PTHR33695">
    <property type="entry name" value="LIPOPROTEIN SIGNAL PEPTIDASE"/>
    <property type="match status" value="1"/>
</dbReference>
<feature type="transmembrane region" description="Helical" evidence="9">
    <location>
        <begin position="7"/>
        <end position="24"/>
    </location>
</feature>
<dbReference type="EC" id="3.4.23.36" evidence="9"/>
<dbReference type="RefSeq" id="WP_131330903.1">
    <property type="nucleotide sequence ID" value="NZ_CP044016.1"/>
</dbReference>
<feature type="transmembrane region" description="Helical" evidence="9">
    <location>
        <begin position="93"/>
        <end position="115"/>
    </location>
</feature>
<proteinExistence type="inferred from homology"/>
<comment type="function">
    <text evidence="9">This protein specifically catalyzes the removal of signal peptides from prolipoproteins.</text>
</comment>
<evidence type="ECO:0000313" key="12">
    <source>
        <dbReference type="Proteomes" id="UP000292424"/>
    </source>
</evidence>
<evidence type="ECO:0000313" key="11">
    <source>
        <dbReference type="EMBL" id="QES89947.1"/>
    </source>
</evidence>
<dbReference type="KEGG" id="arac:E0W69_015195"/>
<dbReference type="PANTHER" id="PTHR33695:SF1">
    <property type="entry name" value="LIPOPROTEIN SIGNAL PEPTIDASE"/>
    <property type="match status" value="1"/>
</dbReference>
<keyword evidence="4 9" id="KW-0812">Transmembrane</keyword>
<evidence type="ECO:0000256" key="10">
    <source>
        <dbReference type="RuleBase" id="RU004181"/>
    </source>
</evidence>
<keyword evidence="8 9" id="KW-0472">Membrane</keyword>
<evidence type="ECO:0000256" key="2">
    <source>
        <dbReference type="ARBA" id="ARBA00022475"/>
    </source>
</evidence>
<feature type="active site" evidence="9">
    <location>
        <position position="182"/>
    </location>
</feature>
<keyword evidence="5 9" id="KW-0064">Aspartyl protease</keyword>
<comment type="subcellular location">
    <subcellularLocation>
        <location evidence="9">Cell membrane</location>
        <topology evidence="9">Multi-pass membrane protein</topology>
    </subcellularLocation>
</comment>
<dbReference type="GO" id="GO:0006508">
    <property type="term" value="P:proteolysis"/>
    <property type="evidence" value="ECO:0007669"/>
    <property type="project" value="UniProtKB-KW"/>
</dbReference>
<dbReference type="PRINTS" id="PR00781">
    <property type="entry name" value="LIPOSIGPTASE"/>
</dbReference>
<dbReference type="Pfam" id="PF01252">
    <property type="entry name" value="Peptidase_A8"/>
    <property type="match status" value="1"/>
</dbReference>
<dbReference type="EMBL" id="CP044016">
    <property type="protein sequence ID" value="QES89947.1"/>
    <property type="molecule type" value="Genomic_DNA"/>
</dbReference>
<comment type="catalytic activity">
    <reaction evidence="9">
        <text>Release of signal peptides from bacterial membrane prolipoproteins. Hydrolyzes -Xaa-Yaa-Zaa-|-(S,diacylglyceryl)Cys-, in which Xaa is hydrophobic (preferably Leu), and Yaa (Ala or Ser) and Zaa (Gly or Ala) have small, neutral side chains.</text>
        <dbReference type="EC" id="3.4.23.36"/>
    </reaction>
</comment>
<evidence type="ECO:0000256" key="7">
    <source>
        <dbReference type="ARBA" id="ARBA00022989"/>
    </source>
</evidence>
<keyword evidence="12" id="KW-1185">Reference proteome</keyword>
<organism evidence="11 12">
    <name type="scientific">Rhizosphaericola mali</name>
    <dbReference type="NCBI Taxonomy" id="2545455"/>
    <lineage>
        <taxon>Bacteria</taxon>
        <taxon>Pseudomonadati</taxon>
        <taxon>Bacteroidota</taxon>
        <taxon>Chitinophagia</taxon>
        <taxon>Chitinophagales</taxon>
        <taxon>Chitinophagaceae</taxon>
        <taxon>Rhizosphaericola</taxon>
    </lineage>
</organism>
<sequence length="209" mass="23877">MKLKYTAFIILIILALDQFIKIYVKTHFYMGEDVRVLGNWFHLHFIENPGMAWGMKFGGDWGKIALTVFRLIAVIWGTFYIKKIVKAEMQRGFIICVCLIYAGAAGNLIDSIFYGKIFNVSDPYMQNIATLFPKEGGYAGFLHGRVVDMFYFPLVDTILPNWVPFMGGQRFTFFDPVFNLADMSISTGVISLLVFQSKFFPKKVENNAV</sequence>
<dbReference type="AlphaFoldDB" id="A0A5P2G405"/>
<keyword evidence="2 9" id="KW-1003">Cell membrane</keyword>
<dbReference type="HAMAP" id="MF_00161">
    <property type="entry name" value="LspA"/>
    <property type="match status" value="1"/>
</dbReference>
<evidence type="ECO:0000256" key="4">
    <source>
        <dbReference type="ARBA" id="ARBA00022692"/>
    </source>
</evidence>
<accession>A0A5P2G405</accession>
<dbReference type="Proteomes" id="UP000292424">
    <property type="component" value="Chromosome"/>
</dbReference>
<keyword evidence="11" id="KW-0449">Lipoprotein</keyword>
<keyword evidence="7 9" id="KW-1133">Transmembrane helix</keyword>
<dbReference type="OrthoDB" id="9810259at2"/>
<evidence type="ECO:0000256" key="3">
    <source>
        <dbReference type="ARBA" id="ARBA00022670"/>
    </source>
</evidence>
<evidence type="ECO:0000256" key="8">
    <source>
        <dbReference type="ARBA" id="ARBA00023136"/>
    </source>
</evidence>
<feature type="transmembrane region" description="Helical" evidence="9">
    <location>
        <begin position="177"/>
        <end position="195"/>
    </location>
</feature>
<evidence type="ECO:0000256" key="6">
    <source>
        <dbReference type="ARBA" id="ARBA00022801"/>
    </source>
</evidence>
<protein>
    <recommendedName>
        <fullName evidence="9">Lipoprotein signal peptidase</fullName>
        <ecNumber evidence="9">3.4.23.36</ecNumber>
    </recommendedName>
    <alternativeName>
        <fullName evidence="9">Prolipoprotein signal peptidase</fullName>
    </alternativeName>
    <alternativeName>
        <fullName evidence="9">Signal peptidase II</fullName>
        <shortName evidence="9">SPase II</shortName>
    </alternativeName>
</protein>
<evidence type="ECO:0000256" key="1">
    <source>
        <dbReference type="ARBA" id="ARBA00006139"/>
    </source>
</evidence>
<gene>
    <name evidence="9" type="primary">lspA</name>
    <name evidence="11" type="ORF">E0W69_015195</name>
</gene>
<dbReference type="GO" id="GO:0004190">
    <property type="term" value="F:aspartic-type endopeptidase activity"/>
    <property type="evidence" value="ECO:0007669"/>
    <property type="project" value="UniProtKB-UniRule"/>
</dbReference>
<dbReference type="UniPathway" id="UPA00665"/>
<keyword evidence="3 9" id="KW-0645">Protease</keyword>